<organism evidence="2 3">
    <name type="scientific">Cellulomonas gelida</name>
    <dbReference type="NCBI Taxonomy" id="1712"/>
    <lineage>
        <taxon>Bacteria</taxon>
        <taxon>Bacillati</taxon>
        <taxon>Actinomycetota</taxon>
        <taxon>Actinomycetes</taxon>
        <taxon>Micrococcales</taxon>
        <taxon>Cellulomonadaceae</taxon>
        <taxon>Cellulomonas</taxon>
    </lineage>
</organism>
<accession>A0A4Y3KRN1</accession>
<dbReference type="Proteomes" id="UP000320461">
    <property type="component" value="Unassembled WGS sequence"/>
</dbReference>
<keyword evidence="1" id="KW-0472">Membrane</keyword>
<keyword evidence="1" id="KW-0812">Transmembrane</keyword>
<keyword evidence="1" id="KW-1133">Transmembrane helix</keyword>
<evidence type="ECO:0000313" key="3">
    <source>
        <dbReference type="Proteomes" id="UP000320461"/>
    </source>
</evidence>
<feature type="transmembrane region" description="Helical" evidence="1">
    <location>
        <begin position="204"/>
        <end position="225"/>
    </location>
</feature>
<evidence type="ECO:0008006" key="4">
    <source>
        <dbReference type="Google" id="ProtNLM"/>
    </source>
</evidence>
<keyword evidence="3" id="KW-1185">Reference proteome</keyword>
<proteinExistence type="predicted"/>
<dbReference type="RefSeq" id="WP_048343713.1">
    <property type="nucleotide sequence ID" value="NZ_BJLQ01000038.1"/>
</dbReference>
<comment type="caution">
    <text evidence="2">The sequence shown here is derived from an EMBL/GenBank/DDBJ whole genome shotgun (WGS) entry which is preliminary data.</text>
</comment>
<protein>
    <recommendedName>
        <fullName evidence="4">ESX-1 secretion-associated protein EspA/EspE-like domain-containing protein</fullName>
    </recommendedName>
</protein>
<evidence type="ECO:0000313" key="2">
    <source>
        <dbReference type="EMBL" id="GEA85538.1"/>
    </source>
</evidence>
<name>A0A4Y3KRN1_9CELL</name>
<sequence>MFGPSAEQVADLIRVGCDRIEKQVRSNVAAAPGLVDRALDAVRVGWPVSVPLPEPVKALLRKLILEAVRECAETIYDALDQFRLLARSVGRPSSLRAAASRLDTDVLARATALDADMVAANLDAHSRDRWDSLATDQYQTALAEQKAAVGSIDDVARGLRDALNSLATDIEEFFDELEIAYISFALCVAGLVLAILTAVETFGIGAVIGLIVAVLSLIVGIYSLISAFTGASAHNAENAERLSDTPALAWPTSAFAT</sequence>
<dbReference type="OrthoDB" id="4246007at2"/>
<gene>
    <name evidence="2" type="ORF">CGE01nite_27890</name>
</gene>
<dbReference type="AlphaFoldDB" id="A0A4Y3KRN1"/>
<feature type="transmembrane region" description="Helical" evidence="1">
    <location>
        <begin position="179"/>
        <end position="198"/>
    </location>
</feature>
<evidence type="ECO:0000256" key="1">
    <source>
        <dbReference type="SAM" id="Phobius"/>
    </source>
</evidence>
<dbReference type="EMBL" id="BJLQ01000038">
    <property type="protein sequence ID" value="GEA85538.1"/>
    <property type="molecule type" value="Genomic_DNA"/>
</dbReference>
<reference evidence="2 3" key="1">
    <citation type="submission" date="2019-06" db="EMBL/GenBank/DDBJ databases">
        <title>Whole genome shotgun sequence of Cellulomonas gelida NBRC 3748.</title>
        <authorList>
            <person name="Hosoyama A."/>
            <person name="Uohara A."/>
            <person name="Ohji S."/>
            <person name="Ichikawa N."/>
        </authorList>
    </citation>
    <scope>NUCLEOTIDE SEQUENCE [LARGE SCALE GENOMIC DNA]</scope>
    <source>
        <strain evidence="2 3">NBRC 3748</strain>
    </source>
</reference>